<organism evidence="3 4">
    <name type="scientific">Geoglobus ahangari</name>
    <dbReference type="NCBI Taxonomy" id="113653"/>
    <lineage>
        <taxon>Archaea</taxon>
        <taxon>Methanobacteriati</taxon>
        <taxon>Methanobacteriota</taxon>
        <taxon>Archaeoglobi</taxon>
        <taxon>Archaeoglobales</taxon>
        <taxon>Archaeoglobaceae</taxon>
        <taxon>Geoglobus</taxon>
    </lineage>
</organism>
<keyword evidence="4" id="KW-1185">Reference proteome</keyword>
<proteinExistence type="predicted"/>
<dbReference type="KEGG" id="gah:GAH_01098"/>
<dbReference type="InParanoid" id="A0A0F7IFG8"/>
<dbReference type="PANTHER" id="PTHR21227:SF0">
    <property type="entry name" value="TRNA-SPLICING ENDONUCLEASE SUBUNIT SEN2"/>
    <property type="match status" value="1"/>
</dbReference>
<protein>
    <submittedName>
        <fullName evidence="3">tRNA-intron endonuclease</fullName>
    </submittedName>
</protein>
<evidence type="ECO:0000259" key="1">
    <source>
        <dbReference type="Pfam" id="PF01974"/>
    </source>
</evidence>
<dbReference type="PATRIC" id="fig|113653.22.peg.1093"/>
<dbReference type="HOGENOM" id="CLU_791347_0_0_2"/>
<feature type="domain" description="tRNA intron endonuclease N-terminal" evidence="2">
    <location>
        <begin position="4"/>
        <end position="65"/>
    </location>
</feature>
<dbReference type="InterPro" id="IPR006677">
    <property type="entry name" value="tRNA_intron_Endonuc_cat-like"/>
</dbReference>
<keyword evidence="3" id="KW-0378">Hydrolase</keyword>
<dbReference type="InterPro" id="IPR036167">
    <property type="entry name" value="tRNA_intron_Endo_cat-like_sf"/>
</dbReference>
<sequence>MGAMKGQLSGDRVTVDFSQRLITRRFGRREGDRVVLLPEEAAYLVHKGTLEVYDGKKAVDFNDLFSLCDPVRYFVYADLRDRGVRADFGDMGEYLPVSEDDVFETSDLLRRAGKKLAVVDSEAEVTYFLLERFDGTGNHSEELREFEARFANGFFVTDYLELHRKYFYGVQKGNRVVLSIFEALYLMEEGFLSSSVDEEKVLSFGRQNVLNFERRYAVYKDLRERRFMVKTGFKFGSDFRVYEYVRSVSELRHSKYLVKLREAVSMMELACDVRLSSAVNKTVLYPVFRDGRPEYLAVRRVKM</sequence>
<dbReference type="STRING" id="113653.GAH_01098"/>
<evidence type="ECO:0000259" key="2">
    <source>
        <dbReference type="Pfam" id="PF02778"/>
    </source>
</evidence>
<dbReference type="Gene3D" id="3.40.1350.10">
    <property type="match status" value="2"/>
</dbReference>
<keyword evidence="3" id="KW-0255">Endonuclease</keyword>
<name>A0A0F7IFG8_9EURY</name>
<dbReference type="InterPro" id="IPR006678">
    <property type="entry name" value="tRNA_intron_Endonuc_N"/>
</dbReference>
<dbReference type="InterPro" id="IPR011856">
    <property type="entry name" value="tRNA_endonuc-like_dom_sf"/>
</dbReference>
<dbReference type="CDD" id="cd22363">
    <property type="entry name" value="tRNA-intron_lyase_C"/>
    <property type="match status" value="1"/>
</dbReference>
<keyword evidence="3" id="KW-0540">Nuclease</keyword>
<dbReference type="EMBL" id="CP011267">
    <property type="protein sequence ID" value="AKG91585.1"/>
    <property type="molecule type" value="Genomic_DNA"/>
</dbReference>
<dbReference type="Pfam" id="PF01974">
    <property type="entry name" value="tRNA_int_endo"/>
    <property type="match status" value="1"/>
</dbReference>
<reference evidence="3 4" key="1">
    <citation type="submission" date="2015-04" db="EMBL/GenBank/DDBJ databases">
        <title>The complete genome sequence of the hyperthermophilic, obligate iron-reducing archaeon Geoglobus ahangari strain 234T.</title>
        <authorList>
            <person name="Manzella M.P."/>
            <person name="Holmes D.E."/>
            <person name="Rocheleau J.M."/>
            <person name="Chung A."/>
            <person name="Reguera G."/>
            <person name="Kashefi K."/>
        </authorList>
    </citation>
    <scope>NUCLEOTIDE SEQUENCE [LARGE SCALE GENOMIC DNA]</scope>
    <source>
        <strain evidence="3 4">234</strain>
    </source>
</reference>
<evidence type="ECO:0000313" key="4">
    <source>
        <dbReference type="Proteomes" id="UP000034723"/>
    </source>
</evidence>
<dbReference type="GO" id="GO:0005737">
    <property type="term" value="C:cytoplasm"/>
    <property type="evidence" value="ECO:0007669"/>
    <property type="project" value="TreeGrafter"/>
</dbReference>
<dbReference type="GO" id="GO:0000213">
    <property type="term" value="F:tRNA-intron lyase activity"/>
    <property type="evidence" value="ECO:0007669"/>
    <property type="project" value="InterPro"/>
</dbReference>
<accession>A0A0F7IFG8</accession>
<dbReference type="InterPro" id="IPR006676">
    <property type="entry name" value="tRNA_splic"/>
</dbReference>
<dbReference type="GO" id="GO:0003676">
    <property type="term" value="F:nucleic acid binding"/>
    <property type="evidence" value="ECO:0007669"/>
    <property type="project" value="InterPro"/>
</dbReference>
<dbReference type="GO" id="GO:0006388">
    <property type="term" value="P:tRNA splicing, via endonucleolytic cleavage and ligation"/>
    <property type="evidence" value="ECO:0007669"/>
    <property type="project" value="InterPro"/>
</dbReference>
<dbReference type="SUPFAM" id="SSF55267">
    <property type="entry name" value="tRNA-intron endonuclease N-terminal domain-like"/>
    <property type="match status" value="2"/>
</dbReference>
<feature type="domain" description="tRNA intron endonuclease catalytic" evidence="1">
    <location>
        <begin position="212"/>
        <end position="289"/>
    </location>
</feature>
<gene>
    <name evidence="3" type="ORF">GAH_01098</name>
</gene>
<dbReference type="NCBIfam" id="TIGR00324">
    <property type="entry name" value="endA"/>
    <property type="match status" value="1"/>
</dbReference>
<dbReference type="Proteomes" id="UP000034723">
    <property type="component" value="Chromosome"/>
</dbReference>
<dbReference type="PANTHER" id="PTHR21227">
    <property type="entry name" value="TRNA-SPLICING ENDONUCLEASE SUBUNIT SEN2"/>
    <property type="match status" value="1"/>
</dbReference>
<dbReference type="InterPro" id="IPR036740">
    <property type="entry name" value="tRNA_intron_Endonuc_N_sf"/>
</dbReference>
<feature type="domain" description="tRNA intron endonuclease N-terminal" evidence="2">
    <location>
        <begin position="161"/>
        <end position="204"/>
    </location>
</feature>
<dbReference type="Pfam" id="PF02778">
    <property type="entry name" value="tRNA_int_endo_N"/>
    <property type="match status" value="2"/>
</dbReference>
<dbReference type="Gene3D" id="3.40.1170.20">
    <property type="entry name" value="tRNA intron endonuclease, N-terminal domain"/>
    <property type="match status" value="2"/>
</dbReference>
<dbReference type="SUPFAM" id="SSF53032">
    <property type="entry name" value="tRNA-intron endonuclease catalytic domain-like"/>
    <property type="match status" value="2"/>
</dbReference>
<dbReference type="AlphaFoldDB" id="A0A0F7IFG8"/>
<evidence type="ECO:0000313" key="3">
    <source>
        <dbReference type="EMBL" id="AKG91585.1"/>
    </source>
</evidence>